<dbReference type="Proteomes" id="UP001204376">
    <property type="component" value="Unassembled WGS sequence"/>
</dbReference>
<protein>
    <submittedName>
        <fullName evidence="2">Uncharacterized protein</fullName>
    </submittedName>
</protein>
<sequence length="57" mass="5993">MKKIIIAAALVLTSVVTAFSLTTKTDSKVESNKLQEDSVTVSVKNVNAPKSDIATAD</sequence>
<evidence type="ECO:0000313" key="2">
    <source>
        <dbReference type="EMBL" id="MCQ6957891.1"/>
    </source>
</evidence>
<feature type="chain" id="PRO_5046820834" evidence="1">
    <location>
        <begin position="19"/>
        <end position="57"/>
    </location>
</feature>
<accession>A0ABT1T0P2</accession>
<evidence type="ECO:0000313" key="3">
    <source>
        <dbReference type="Proteomes" id="UP001204376"/>
    </source>
</evidence>
<proteinExistence type="predicted"/>
<dbReference type="EMBL" id="JANHOH010000001">
    <property type="protein sequence ID" value="MCQ6957891.1"/>
    <property type="molecule type" value="Genomic_DNA"/>
</dbReference>
<organism evidence="2 3">
    <name type="scientific">Mucilaginibacter aquariorum</name>
    <dbReference type="NCBI Taxonomy" id="2967225"/>
    <lineage>
        <taxon>Bacteria</taxon>
        <taxon>Pseudomonadati</taxon>
        <taxon>Bacteroidota</taxon>
        <taxon>Sphingobacteriia</taxon>
        <taxon>Sphingobacteriales</taxon>
        <taxon>Sphingobacteriaceae</taxon>
        <taxon>Mucilaginibacter</taxon>
    </lineage>
</organism>
<feature type="signal peptide" evidence="1">
    <location>
        <begin position="1"/>
        <end position="18"/>
    </location>
</feature>
<evidence type="ECO:0000256" key="1">
    <source>
        <dbReference type="SAM" id="SignalP"/>
    </source>
</evidence>
<comment type="caution">
    <text evidence="2">The sequence shown here is derived from an EMBL/GenBank/DDBJ whole genome shotgun (WGS) entry which is preliminary data.</text>
</comment>
<dbReference type="RefSeq" id="WP_256538082.1">
    <property type="nucleotide sequence ID" value="NZ_JANHOH010000001.1"/>
</dbReference>
<gene>
    <name evidence="2" type="ORF">NPE20_07980</name>
</gene>
<keyword evidence="1" id="KW-0732">Signal</keyword>
<name>A0ABT1T0P2_9SPHI</name>
<reference evidence="2 3" key="1">
    <citation type="submission" date="2022-07" db="EMBL/GenBank/DDBJ databases">
        <title>Mucilaginibacter sp. JC4.</title>
        <authorList>
            <person name="Le V."/>
            <person name="Ko S.-R."/>
            <person name="Ahn C.-Y."/>
            <person name="Oh H.-M."/>
        </authorList>
    </citation>
    <scope>NUCLEOTIDE SEQUENCE [LARGE SCALE GENOMIC DNA]</scope>
    <source>
        <strain evidence="2 3">JC4</strain>
    </source>
</reference>
<keyword evidence="3" id="KW-1185">Reference proteome</keyword>